<dbReference type="KEGG" id="cge:113836721"/>
<keyword evidence="2" id="KW-1185">Reference proteome</keyword>
<feature type="region of interest" description="Disordered" evidence="1">
    <location>
        <begin position="89"/>
        <end position="160"/>
    </location>
</feature>
<accession>A0A9J7GC42</accession>
<organism evidence="2 3">
    <name type="scientific">Cricetulus griseus</name>
    <name type="common">Chinese hamster</name>
    <name type="synonym">Cricetulus barabensis griseus</name>
    <dbReference type="NCBI Taxonomy" id="10029"/>
    <lineage>
        <taxon>Eukaryota</taxon>
        <taxon>Metazoa</taxon>
        <taxon>Chordata</taxon>
        <taxon>Craniata</taxon>
        <taxon>Vertebrata</taxon>
        <taxon>Euteleostomi</taxon>
        <taxon>Mammalia</taxon>
        <taxon>Eutheria</taxon>
        <taxon>Euarchontoglires</taxon>
        <taxon>Glires</taxon>
        <taxon>Rodentia</taxon>
        <taxon>Myomorpha</taxon>
        <taxon>Muroidea</taxon>
        <taxon>Cricetidae</taxon>
        <taxon>Cricetinae</taxon>
        <taxon>Cricetulus</taxon>
    </lineage>
</organism>
<sequence length="285" mass="30489">MNAMQKEPRCKAPRGGDGTRTSWSKAATRKPKGSQETGVTILQTPDTRPFQPPRTTKSAARKREGSPHGAAELERHKARWLTAAARFQLGLAEDRGTWPRRRPRPAPARPPPRLPAQPRPPPSPARVRVRRRRVPWGGAAPPQPDGSGEQSGGGGANFFRCLLRAPSGDYLQRRAQSLWRKSTRASVRVPVPEQELSEASRTSQDPARPLARAPSSRSPSLPSRLQAGGRGAGARGRGRAGPAGSCSSPPRRGGSGCLGEGGDDPEARRPCQVPRGASSAQPPGW</sequence>
<feature type="compositionally biased region" description="Basic and acidic residues" evidence="1">
    <location>
        <begin position="61"/>
        <end position="75"/>
    </location>
</feature>
<protein>
    <submittedName>
        <fullName evidence="3">Translation initiation factor IF-2-like</fullName>
    </submittedName>
</protein>
<feature type="compositionally biased region" description="Gly residues" evidence="1">
    <location>
        <begin position="228"/>
        <end position="241"/>
    </location>
</feature>
<dbReference type="Proteomes" id="UP001108280">
    <property type="component" value="Chromosome 7"/>
</dbReference>
<reference evidence="2" key="1">
    <citation type="journal article" date="2018" name="Biotechnol. Bioeng.">
        <title>A reference genome of the Chinese hamster based on a hybrid assembly strategy.</title>
        <authorList>
            <person name="Rupp O."/>
            <person name="MacDonald M.L."/>
            <person name="Li S."/>
            <person name="Dhiman H."/>
            <person name="Polson S."/>
            <person name="Griep S."/>
            <person name="Heffner K."/>
            <person name="Hernandez I."/>
            <person name="Brinkrolf K."/>
            <person name="Jadhav V."/>
            <person name="Samoudi M."/>
            <person name="Hao H."/>
            <person name="Kingham B."/>
            <person name="Goesmann A."/>
            <person name="Betenbaugh M.J."/>
            <person name="Lewis N.E."/>
            <person name="Borth N."/>
            <person name="Lee K.H."/>
        </authorList>
    </citation>
    <scope>NUCLEOTIDE SEQUENCE [LARGE SCALE GENOMIC DNA]</scope>
    <source>
        <strain evidence="2">17A/GY</strain>
    </source>
</reference>
<reference evidence="3" key="3">
    <citation type="submission" date="2025-08" db="UniProtKB">
        <authorList>
            <consortium name="RefSeq"/>
        </authorList>
    </citation>
    <scope>IDENTIFICATION</scope>
    <source>
        <strain evidence="3">17A/GY</strain>
        <tissue evidence="3">Liver</tissue>
    </source>
</reference>
<proteinExistence type="predicted"/>
<gene>
    <name evidence="3" type="primary">LOC113836721</name>
</gene>
<feature type="compositionally biased region" description="Basic and acidic residues" evidence="1">
    <location>
        <begin position="1"/>
        <end position="10"/>
    </location>
</feature>
<dbReference type="AlphaFoldDB" id="A0A9J7GC42"/>
<feature type="compositionally biased region" description="Pro residues" evidence="1">
    <location>
        <begin position="105"/>
        <end position="124"/>
    </location>
</feature>
<feature type="region of interest" description="Disordered" evidence="1">
    <location>
        <begin position="178"/>
        <end position="285"/>
    </location>
</feature>
<evidence type="ECO:0000313" key="2">
    <source>
        <dbReference type="Proteomes" id="UP001108280"/>
    </source>
</evidence>
<dbReference type="RefSeq" id="XP_027281675.1">
    <property type="nucleotide sequence ID" value="XM_027425874.1"/>
</dbReference>
<evidence type="ECO:0000256" key="1">
    <source>
        <dbReference type="SAM" id="MobiDB-lite"/>
    </source>
</evidence>
<feature type="compositionally biased region" description="Low complexity" evidence="1">
    <location>
        <begin position="242"/>
        <end position="252"/>
    </location>
</feature>
<dbReference type="GeneID" id="113836721"/>
<feature type="compositionally biased region" description="Low complexity" evidence="1">
    <location>
        <begin position="206"/>
        <end position="227"/>
    </location>
</feature>
<feature type="region of interest" description="Disordered" evidence="1">
    <location>
        <begin position="1"/>
        <end position="77"/>
    </location>
</feature>
<name>A0A9J7GC42_CRIGR</name>
<evidence type="ECO:0000313" key="3">
    <source>
        <dbReference type="RefSeq" id="XP_027281675.1"/>
    </source>
</evidence>
<reference evidence="2" key="2">
    <citation type="journal article" date="2020" name="Biotechnol. Bioeng.">
        <title>Chromosome-scale scaffolds for the Chinese hamster reference genome assembly to facilitate the study of the CHO epigenome.</title>
        <authorList>
            <person name="Hilliard W."/>
            <person name="MacDonald M."/>
            <person name="Lee K.H."/>
        </authorList>
    </citation>
    <scope>NUCLEOTIDE SEQUENCE [LARGE SCALE GENOMIC DNA]</scope>
    <source>
        <strain evidence="2">17A/GY</strain>
    </source>
</reference>
<feature type="compositionally biased region" description="Polar residues" evidence="1">
    <location>
        <begin position="34"/>
        <end position="46"/>
    </location>
</feature>